<name>A0A6C0H1I5_9ZZZZ</name>
<dbReference type="SUPFAM" id="SSF52540">
    <property type="entry name" value="P-loop containing nucleoside triphosphate hydrolases"/>
    <property type="match status" value="1"/>
</dbReference>
<protein>
    <recommendedName>
        <fullName evidence="2">Packaging ATPase</fullName>
    </recommendedName>
</protein>
<proteinExistence type="predicted"/>
<dbReference type="EMBL" id="MN739847">
    <property type="protein sequence ID" value="QHT74277.1"/>
    <property type="molecule type" value="Genomic_DNA"/>
</dbReference>
<evidence type="ECO:0000313" key="1">
    <source>
        <dbReference type="EMBL" id="QHT74277.1"/>
    </source>
</evidence>
<accession>A0A6C0H1I5</accession>
<dbReference type="AlphaFoldDB" id="A0A6C0H1I5"/>
<evidence type="ECO:0008006" key="2">
    <source>
        <dbReference type="Google" id="ProtNLM"/>
    </source>
</evidence>
<organism evidence="1">
    <name type="scientific">viral metagenome</name>
    <dbReference type="NCBI Taxonomy" id="1070528"/>
    <lineage>
        <taxon>unclassified sequences</taxon>
        <taxon>metagenomes</taxon>
        <taxon>organismal metagenomes</taxon>
    </lineage>
</organism>
<reference evidence="1" key="1">
    <citation type="journal article" date="2020" name="Nature">
        <title>Giant virus diversity and host interactions through global metagenomics.</title>
        <authorList>
            <person name="Schulz F."/>
            <person name="Roux S."/>
            <person name="Paez-Espino D."/>
            <person name="Jungbluth S."/>
            <person name="Walsh D.A."/>
            <person name="Denef V.J."/>
            <person name="McMahon K.D."/>
            <person name="Konstantinidis K.T."/>
            <person name="Eloe-Fadrosh E.A."/>
            <person name="Kyrpides N.C."/>
            <person name="Woyke T."/>
        </authorList>
    </citation>
    <scope>NUCLEOTIDE SEQUENCE</scope>
    <source>
        <strain evidence="1">GVMAG-M-3300023179-4</strain>
    </source>
</reference>
<dbReference type="InterPro" id="IPR027417">
    <property type="entry name" value="P-loop_NTPase"/>
</dbReference>
<dbReference type="Gene3D" id="3.40.50.300">
    <property type="entry name" value="P-loop containing nucleotide triphosphate hydrolases"/>
    <property type="match status" value="1"/>
</dbReference>
<sequence length="290" mass="34378">MTTLNVNGQVLPIKHFNLDTLIYKSDKTFLNPRICIIAKSNSGKSWVIREIMKKMNDIPAGVIIAPTDRLNKFYDSIFPSAFIHHEYRHEIMERLLKRQDMIIEKNNNRIKDAKKSLDTRVLFIMDDCMSAKKLWAEDPNFLSIMNEGRHRHITYILSMQYSLGILPEYRSQFNFIFLLAEDIRMNRKKLYEHYAGMFPSFELFESVFLQMTQNFGCMVIDNSSRSIDLTERIFYYKATEVKNFPICDSRFIDFHNSNFDPNHGKKDNIFDINEYMMRKKTNVLVKVCKK</sequence>